<accession>A0A0N5BQR7</accession>
<evidence type="ECO:0000313" key="2">
    <source>
        <dbReference type="Proteomes" id="UP000046392"/>
    </source>
</evidence>
<dbReference type="InterPro" id="IPR001810">
    <property type="entry name" value="F-box_dom"/>
</dbReference>
<reference evidence="3" key="1">
    <citation type="submission" date="2017-02" db="UniProtKB">
        <authorList>
            <consortium name="WormBaseParasite"/>
        </authorList>
    </citation>
    <scope>IDENTIFICATION</scope>
</reference>
<protein>
    <submittedName>
        <fullName evidence="3">F-box domain-containing protein</fullName>
    </submittedName>
</protein>
<organism evidence="2 3">
    <name type="scientific">Strongyloides papillosus</name>
    <name type="common">Intestinal threadworm</name>
    <dbReference type="NCBI Taxonomy" id="174720"/>
    <lineage>
        <taxon>Eukaryota</taxon>
        <taxon>Metazoa</taxon>
        <taxon>Ecdysozoa</taxon>
        <taxon>Nematoda</taxon>
        <taxon>Chromadorea</taxon>
        <taxon>Rhabditida</taxon>
        <taxon>Tylenchina</taxon>
        <taxon>Panagrolaimomorpha</taxon>
        <taxon>Strongyloidoidea</taxon>
        <taxon>Strongyloididae</taxon>
        <taxon>Strongyloides</taxon>
    </lineage>
</organism>
<dbReference type="WBParaSite" id="SPAL_0000822900.1">
    <property type="protein sequence ID" value="SPAL_0000822900.1"/>
    <property type="gene ID" value="SPAL_0000822900"/>
</dbReference>
<dbReference type="Proteomes" id="UP000046392">
    <property type="component" value="Unplaced"/>
</dbReference>
<dbReference type="InterPro" id="IPR036047">
    <property type="entry name" value="F-box-like_dom_sf"/>
</dbReference>
<dbReference type="SUPFAM" id="SSF81383">
    <property type="entry name" value="F-box domain"/>
    <property type="match status" value="1"/>
</dbReference>
<proteinExistence type="predicted"/>
<name>A0A0N5BQR7_STREA</name>
<feature type="domain" description="F-box" evidence="1">
    <location>
        <begin position="3"/>
        <end position="50"/>
    </location>
</feature>
<sequence length="168" mass="19749">MEDLDLLSLPPEILANIFSNIPWNQLINVKLTARKFKYVTEKYHKNMQKPSLFTIFLSNDFTHNDGIDRIHITYSILKTDVDPLEDVSEEKDFFMPSSQLDQLHSFLQKFNDITFLDKMGIFLDNHTNVTRIFGDYLHNDFGARNVYVFTWNCEKDLGHTLSLLQKLQ</sequence>
<dbReference type="PROSITE" id="PS50181">
    <property type="entry name" value="FBOX"/>
    <property type="match status" value="1"/>
</dbReference>
<evidence type="ECO:0000313" key="3">
    <source>
        <dbReference type="WBParaSite" id="SPAL_0000822900.1"/>
    </source>
</evidence>
<dbReference type="AlphaFoldDB" id="A0A0N5BQR7"/>
<keyword evidence="2" id="KW-1185">Reference proteome</keyword>
<evidence type="ECO:0000259" key="1">
    <source>
        <dbReference type="PROSITE" id="PS50181"/>
    </source>
</evidence>